<organism evidence="2 3">
    <name type="scientific">Miscanthus lutarioriparius</name>
    <dbReference type="NCBI Taxonomy" id="422564"/>
    <lineage>
        <taxon>Eukaryota</taxon>
        <taxon>Viridiplantae</taxon>
        <taxon>Streptophyta</taxon>
        <taxon>Embryophyta</taxon>
        <taxon>Tracheophyta</taxon>
        <taxon>Spermatophyta</taxon>
        <taxon>Magnoliopsida</taxon>
        <taxon>Liliopsida</taxon>
        <taxon>Poales</taxon>
        <taxon>Poaceae</taxon>
        <taxon>PACMAD clade</taxon>
        <taxon>Panicoideae</taxon>
        <taxon>Andropogonodae</taxon>
        <taxon>Andropogoneae</taxon>
        <taxon>Saccharinae</taxon>
        <taxon>Miscanthus</taxon>
    </lineage>
</organism>
<dbReference type="AlphaFoldDB" id="A0A811Q4Y5"/>
<accession>A0A811Q4Y5</accession>
<dbReference type="EMBL" id="CAJGYO010000008">
    <property type="protein sequence ID" value="CAD6251694.1"/>
    <property type="molecule type" value="Genomic_DNA"/>
</dbReference>
<dbReference type="Pfam" id="PF12776">
    <property type="entry name" value="Myb_DNA-bind_3"/>
    <property type="match status" value="1"/>
</dbReference>
<evidence type="ECO:0000313" key="2">
    <source>
        <dbReference type="EMBL" id="CAD6251694.1"/>
    </source>
</evidence>
<keyword evidence="3" id="KW-1185">Reference proteome</keyword>
<reference evidence="2" key="1">
    <citation type="submission" date="2020-10" db="EMBL/GenBank/DDBJ databases">
        <authorList>
            <person name="Han B."/>
            <person name="Lu T."/>
            <person name="Zhao Q."/>
            <person name="Huang X."/>
            <person name="Zhao Y."/>
        </authorList>
    </citation>
    <scope>NUCLEOTIDE SEQUENCE</scope>
</reference>
<name>A0A811Q4Y5_9POAL</name>
<protein>
    <recommendedName>
        <fullName evidence="1">Myb/SANT-like domain-containing protein</fullName>
    </recommendedName>
</protein>
<gene>
    <name evidence="2" type="ORF">NCGR_LOCUS35433</name>
</gene>
<dbReference type="OrthoDB" id="1937145at2759"/>
<dbReference type="InterPro" id="IPR024752">
    <property type="entry name" value="Myb/SANT-like_dom"/>
</dbReference>
<feature type="domain" description="Myb/SANT-like" evidence="1">
    <location>
        <begin position="122"/>
        <end position="201"/>
    </location>
</feature>
<sequence>MAQLEAMVMAREGVTVGAQRLFFAGDGLTVVAHYGVRQGSVVFLSLQLRADDDASQQEMRSVQTRPEQPVTTVSQLLMIDQQLMTRFEEGGGGGEEAVKTTRPPVSRRSLCKILSRLHVDVWTAQHDAKFLDLLLLRGMRGGAGVGDLTADDWSSAIRTELNAATGSAFPVEDLQRRLAELRREFDAVSRIKDHPRFTYDAPPGRRRQGGRVEAENPDAVAYEGRSTHFGRLQAIRTGGGVVEKRGNGGLMRRESRAKRCLGLRCNL</sequence>
<evidence type="ECO:0000259" key="1">
    <source>
        <dbReference type="Pfam" id="PF12776"/>
    </source>
</evidence>
<evidence type="ECO:0000313" key="3">
    <source>
        <dbReference type="Proteomes" id="UP000604825"/>
    </source>
</evidence>
<proteinExistence type="predicted"/>
<dbReference type="CDD" id="cd17039">
    <property type="entry name" value="Ubl_ubiquitin_like"/>
    <property type="match status" value="1"/>
</dbReference>
<dbReference type="Proteomes" id="UP000604825">
    <property type="component" value="Unassembled WGS sequence"/>
</dbReference>
<comment type="caution">
    <text evidence="2">The sequence shown here is derived from an EMBL/GenBank/DDBJ whole genome shotgun (WGS) entry which is preliminary data.</text>
</comment>